<evidence type="ECO:0000256" key="6">
    <source>
        <dbReference type="ARBA" id="ARBA00023315"/>
    </source>
</evidence>
<feature type="domain" description="Glycine radical" evidence="12">
    <location>
        <begin position="636"/>
        <end position="764"/>
    </location>
</feature>
<reference evidence="14" key="1">
    <citation type="submission" date="2019-02" db="EMBL/GenBank/DDBJ databases">
        <title>Average Nucleotide Identity (ANI) for Rapid Identification of Enteric Bacteria using Whole Genome Sequence (WGS).</title>
        <authorList>
            <person name="Dinsmore B."/>
            <person name="Lane C."/>
            <person name="Rowe L."/>
        </authorList>
    </citation>
    <scope>NUCLEOTIDE SEQUENCE</scope>
    <source>
        <strain evidence="14">04-0440</strain>
    </source>
</reference>
<dbReference type="InterPro" id="IPR019777">
    <property type="entry name" value="Form_AcTrfase_GR_CS"/>
</dbReference>
<evidence type="ECO:0000259" key="13">
    <source>
        <dbReference type="PROSITE" id="PS51554"/>
    </source>
</evidence>
<dbReference type="Pfam" id="PF01228">
    <property type="entry name" value="Gly_radical"/>
    <property type="match status" value="1"/>
</dbReference>
<dbReference type="GO" id="GO:0008861">
    <property type="term" value="F:formate C-acetyltransferase activity"/>
    <property type="evidence" value="ECO:0007669"/>
    <property type="project" value="UniProtKB-UniRule"/>
</dbReference>
<dbReference type="Pfam" id="PF02901">
    <property type="entry name" value="PFL-like"/>
    <property type="match status" value="1"/>
</dbReference>
<comment type="similarity">
    <text evidence="2 10">Belongs to the glycyl radical enzyme (GRE) family. PFL subfamily.</text>
</comment>
<dbReference type="SUPFAM" id="SSF51998">
    <property type="entry name" value="PFL-like glycyl radical enzymes"/>
    <property type="match status" value="1"/>
</dbReference>
<keyword evidence="5 8" id="KW-0556">Organic radical</keyword>
<evidence type="ECO:0000256" key="2">
    <source>
        <dbReference type="ARBA" id="ARBA00008375"/>
    </source>
</evidence>
<dbReference type="NCBIfam" id="TIGR01255">
    <property type="entry name" value="pyr_form_ly_1"/>
    <property type="match status" value="1"/>
</dbReference>
<sequence>MKVNIDTSDMLYAEAWRGFKGVDWKEEINVRDFIQHNYTPYEGDESFLAEATSATTALWEKVMAGIRIENATHAPVDFDTDIATTITAHDAGYIEKELEKIVGLQTDKPLKRALHPFGGINMIKSSFDAYGREMEANFTYTFTELRKTHNQGVFDVYSPDMLRCRKSGVLTGLPDGYGRGRIIGDYRRVALYGIRYLVRERELQFADLQSRLEKGQDLEATIRLREELAEHRRALLQMQEMAAKYGYDISRPACNAREAVQWLYFAYLAAVKSQNGGAMSLGRTASFLDIYIERDFNAGTLNEQQAQELIDHFIMKIRMVRFLRTPEFDSLFSGDPIWATEVIGGMGLDGRTLVTKNSFRYLHTLHTMGPAPEPNLTVLWSEALPVAFKKYAAQVSIVTSSLQYENDDLMRTDFNSDDYAIACCVSPMVIGKQMQFFGARANLAKTLLYAINGGVDEKLKIQVGPKTAPLMDEVLDYDTVMESLDHFMDWLAVQYISALNIIHFMHDKYSYEASLMALHDRDVYRTMACGIAGLSVAADSLSAIKYARVKPIRDENGLAIDFEIAGDYPQYGNNDERVDSIACDLVERFMKKIQALPTYRNAVPTQSILTITSNVVYGQKTGNTPDGRRGGTPFAPGANPMHGRDRKGAVASLTSVAKLPFTYAKDGISYTFSIVPAALGKEDTVRKTNLVGLLDGYFHHEADVEGGQHLNVNVMNREMLLDAIEHPENYPNLTIRVSGYAVRFNALTREQQQDVISRTFTQAM</sequence>
<dbReference type="CDD" id="cd01678">
    <property type="entry name" value="PFL1"/>
    <property type="match status" value="1"/>
</dbReference>
<feature type="active site" description="Cysteine radical intermediate" evidence="7">
    <location>
        <position position="424"/>
    </location>
</feature>
<dbReference type="GO" id="GO:0006006">
    <property type="term" value="P:glucose metabolic process"/>
    <property type="evidence" value="ECO:0007669"/>
    <property type="project" value="UniProtKB-UniRule"/>
</dbReference>
<evidence type="ECO:0000256" key="10">
    <source>
        <dbReference type="RuleBase" id="RU368075"/>
    </source>
</evidence>
<dbReference type="PROSITE" id="PS00850">
    <property type="entry name" value="GLY_RADICAL_1"/>
    <property type="match status" value="1"/>
</dbReference>
<keyword evidence="6 10" id="KW-0012">Acyltransferase</keyword>
<evidence type="ECO:0000256" key="5">
    <source>
        <dbReference type="ARBA" id="ARBA00022818"/>
    </source>
</evidence>
<dbReference type="PROSITE" id="PS51149">
    <property type="entry name" value="GLY_RADICAL_2"/>
    <property type="match status" value="1"/>
</dbReference>
<dbReference type="PANTHER" id="PTHR30191:SF7">
    <property type="entry name" value="PFL-LIKE ENZYME TDCE"/>
    <property type="match status" value="1"/>
</dbReference>
<feature type="domain" description="PFL" evidence="13">
    <location>
        <begin position="6"/>
        <end position="629"/>
    </location>
</feature>
<comment type="pathway">
    <text evidence="10">Fermentation; pyruvate fermentation; formate from pyruvate: step 1/1.</text>
</comment>
<feature type="modified residue" description="Glycine radical" evidence="8 9">
    <location>
        <position position="739"/>
    </location>
</feature>
<dbReference type="Gene3D" id="3.20.70.20">
    <property type="match status" value="1"/>
</dbReference>
<dbReference type="EC" id="2.3.1.54" evidence="10"/>
<comment type="catalytic activity">
    <reaction evidence="10">
        <text>formate + acetyl-CoA = pyruvate + CoA</text>
        <dbReference type="Rhea" id="RHEA:11844"/>
        <dbReference type="ChEBI" id="CHEBI:15361"/>
        <dbReference type="ChEBI" id="CHEBI:15740"/>
        <dbReference type="ChEBI" id="CHEBI:57287"/>
        <dbReference type="ChEBI" id="CHEBI:57288"/>
        <dbReference type="EC" id="2.3.1.54"/>
    </reaction>
</comment>
<gene>
    <name evidence="14" type="primary">pflB</name>
    <name evidence="14" type="ORF">EWI73_03890</name>
</gene>
<dbReference type="GO" id="GO:0005829">
    <property type="term" value="C:cytosol"/>
    <property type="evidence" value="ECO:0007669"/>
    <property type="project" value="TreeGrafter"/>
</dbReference>
<proteinExistence type="inferred from homology"/>
<evidence type="ECO:0000256" key="3">
    <source>
        <dbReference type="ARBA" id="ARBA00022490"/>
    </source>
</evidence>
<feature type="region of interest" description="Disordered" evidence="11">
    <location>
        <begin position="622"/>
        <end position="643"/>
    </location>
</feature>
<organism evidence="14">
    <name type="scientific">Salmonella bongori</name>
    <dbReference type="NCBI Taxonomy" id="54736"/>
    <lineage>
        <taxon>Bacteria</taxon>
        <taxon>Pseudomonadati</taxon>
        <taxon>Pseudomonadota</taxon>
        <taxon>Gammaproteobacteria</taxon>
        <taxon>Enterobacterales</taxon>
        <taxon>Enterobacteriaceae</taxon>
        <taxon>Salmonella</taxon>
    </lineage>
</organism>
<keyword evidence="4 10" id="KW-0808">Transferase</keyword>
<comment type="subunit">
    <text evidence="10">Homodimer.</text>
</comment>
<dbReference type="InterPro" id="IPR001150">
    <property type="entry name" value="Gly_radical"/>
</dbReference>
<keyword evidence="10" id="KW-0119">Carbohydrate metabolism</keyword>
<name>A0A8F8FLZ4_SALBN</name>
<dbReference type="PANTHER" id="PTHR30191">
    <property type="entry name" value="FORMATE ACETYLTRANSFERASE"/>
    <property type="match status" value="1"/>
</dbReference>
<dbReference type="PIRSF" id="PIRSF000379">
    <property type="entry name" value="For_Ac_trans_1"/>
    <property type="match status" value="1"/>
</dbReference>
<dbReference type="InterPro" id="IPR050244">
    <property type="entry name" value="Auton_GlycylRad_Cofactor"/>
</dbReference>
<dbReference type="EMBL" id="CP035676">
    <property type="protein sequence ID" value="QXY83168.1"/>
    <property type="molecule type" value="Genomic_DNA"/>
</dbReference>
<dbReference type="InterPro" id="IPR005949">
    <property type="entry name" value="Form_AcTrfase"/>
</dbReference>
<evidence type="ECO:0000256" key="4">
    <source>
        <dbReference type="ARBA" id="ARBA00022679"/>
    </source>
</evidence>
<comment type="subcellular location">
    <subcellularLocation>
        <location evidence="1 10">Cytoplasm</location>
    </subcellularLocation>
</comment>
<dbReference type="RefSeq" id="WP_219349356.1">
    <property type="nucleotide sequence ID" value="NZ_CP035676.1"/>
</dbReference>
<keyword evidence="3 10" id="KW-0963">Cytoplasm</keyword>
<dbReference type="AlphaFoldDB" id="A0A8F8FLZ4"/>
<evidence type="ECO:0000256" key="8">
    <source>
        <dbReference type="PIRSR" id="PIRSR000379-2"/>
    </source>
</evidence>
<evidence type="ECO:0000256" key="7">
    <source>
        <dbReference type="PIRSR" id="PIRSR000379-1"/>
    </source>
</evidence>
<evidence type="ECO:0000256" key="1">
    <source>
        <dbReference type="ARBA" id="ARBA00004496"/>
    </source>
</evidence>
<evidence type="ECO:0000256" key="9">
    <source>
        <dbReference type="PROSITE-ProRule" id="PRU00493"/>
    </source>
</evidence>
<keyword evidence="10" id="KW-0313">Glucose metabolism</keyword>
<feature type="active site" description="S-acetylcysteine intermediate" evidence="7">
    <location>
        <position position="423"/>
    </location>
</feature>
<dbReference type="InterPro" id="IPR004184">
    <property type="entry name" value="PFL_dom"/>
</dbReference>
<evidence type="ECO:0000256" key="11">
    <source>
        <dbReference type="SAM" id="MobiDB-lite"/>
    </source>
</evidence>
<dbReference type="PROSITE" id="PS51554">
    <property type="entry name" value="PFL"/>
    <property type="match status" value="1"/>
</dbReference>
<evidence type="ECO:0000259" key="12">
    <source>
        <dbReference type="PROSITE" id="PS51149"/>
    </source>
</evidence>
<accession>A0A8F8FLZ4</accession>
<evidence type="ECO:0000313" key="14">
    <source>
        <dbReference type="EMBL" id="QXY83168.1"/>
    </source>
</evidence>
<dbReference type="FunFam" id="3.20.70.20:FF:000003">
    <property type="entry name" value="Formate acetyltransferase"/>
    <property type="match status" value="1"/>
</dbReference>
<dbReference type="UniPathway" id="UPA00920">
    <property type="reaction ID" value="UER00891"/>
</dbReference>
<protein>
    <recommendedName>
        <fullName evidence="10">Formate acetyltransferase</fullName>
        <ecNumber evidence="10">2.3.1.54</ecNumber>
    </recommendedName>
    <alternativeName>
        <fullName evidence="10">Pyruvate formate-lyase</fullName>
    </alternativeName>
</protein>